<gene>
    <name evidence="8" type="ORF">CINC_LOCUS775</name>
</gene>
<keyword evidence="3 4" id="KW-0326">Glycosidase</keyword>
<reference evidence="8" key="1">
    <citation type="submission" date="2021-12" db="EMBL/GenBank/DDBJ databases">
        <authorList>
            <person name="King R."/>
        </authorList>
    </citation>
    <scope>NUCLEOTIDE SEQUENCE</scope>
</reference>
<dbReference type="PANTHER" id="PTHR43101:SF1">
    <property type="entry name" value="BETA-FRUCTOSIDASE"/>
    <property type="match status" value="1"/>
</dbReference>
<evidence type="ECO:0000259" key="6">
    <source>
        <dbReference type="Pfam" id="PF00251"/>
    </source>
</evidence>
<evidence type="ECO:0000313" key="8">
    <source>
        <dbReference type="EMBL" id="CAD0199079.1"/>
    </source>
</evidence>
<dbReference type="GO" id="GO:0005975">
    <property type="term" value="P:carbohydrate metabolic process"/>
    <property type="evidence" value="ECO:0007669"/>
    <property type="project" value="InterPro"/>
</dbReference>
<dbReference type="AlphaFoldDB" id="A0A9N8L083"/>
<evidence type="ECO:0000259" key="7">
    <source>
        <dbReference type="Pfam" id="PF08244"/>
    </source>
</evidence>
<proteinExistence type="inferred from homology"/>
<feature type="chain" id="PRO_5040387437" description="Sucrose-6-phosphate hydrolase" evidence="5">
    <location>
        <begin position="20"/>
        <end position="497"/>
    </location>
</feature>
<dbReference type="InterPro" id="IPR013320">
    <property type="entry name" value="ConA-like_dom_sf"/>
</dbReference>
<dbReference type="InterPro" id="IPR023296">
    <property type="entry name" value="Glyco_hydro_beta-prop_sf"/>
</dbReference>
<name>A0A9N8L083_CHRIL</name>
<dbReference type="Gene3D" id="2.60.120.560">
    <property type="entry name" value="Exo-inulinase, domain 1"/>
    <property type="match status" value="1"/>
</dbReference>
<keyword evidence="9" id="KW-1185">Reference proteome</keyword>
<evidence type="ECO:0000313" key="9">
    <source>
        <dbReference type="Proteomes" id="UP001154114"/>
    </source>
</evidence>
<evidence type="ECO:0000256" key="2">
    <source>
        <dbReference type="ARBA" id="ARBA00022801"/>
    </source>
</evidence>
<dbReference type="InterPro" id="IPR018053">
    <property type="entry name" value="Glyco_hydro_32_AS"/>
</dbReference>
<dbReference type="PROSITE" id="PS51257">
    <property type="entry name" value="PROKAR_LIPOPROTEIN"/>
    <property type="match status" value="1"/>
</dbReference>
<sequence length="497" mass="55610">MGSLKVCVLFLSLCAGVLSCDLTSSPEVVLQRTDLAAYITNKKATINPQYRLLYHVAPPVGWMNDPNGFAYFKGEYHLFYQFYPYNSSLGGPTGMHWGHSSSANLVDWTEHPTALIPGKEQIFSGSGIEISGTLVLMYTGHINAPEHSGLADTEAQYLAFSNDGIVFNKYKNNPVIAKSPNGSPDFRDPKVWKYGDYYYVVLGSKTEEGYGRVLLYRSEDMATWTFLNTIGQPSSRMGYMWECPDFFQLGNKFILLMSPQGLAPEGDRYKNLYQTGYIIGDFSYQTNQFVEQVPFQEIDYGHDFYATQTTERDGKRYLIAWFGMWNTTFPEAADGWAGAMTIFRELTLSGNRILMKPVSTITSLRESSAFNGNLAQNAFIELNKTGEINLSGDLSQAIDLDIKGAEGGDIRIRWNATTKIVSVDRDDAGERNIRQGPWTPVGSTSWRIFLDASSMELFCGEGEVVFSSRVYPTGQWVITNLSAQTLTVSAYRLRKSV</sequence>
<evidence type="ECO:0000256" key="3">
    <source>
        <dbReference type="ARBA" id="ARBA00023295"/>
    </source>
</evidence>
<dbReference type="InterPro" id="IPR006232">
    <property type="entry name" value="Suc6P_hydrolase"/>
</dbReference>
<evidence type="ECO:0000256" key="1">
    <source>
        <dbReference type="ARBA" id="ARBA00009902"/>
    </source>
</evidence>
<dbReference type="EC" id="3.2.1.26" evidence="4"/>
<dbReference type="Gene3D" id="2.115.10.20">
    <property type="entry name" value="Glycosyl hydrolase domain, family 43"/>
    <property type="match status" value="1"/>
</dbReference>
<feature type="signal peptide" evidence="5">
    <location>
        <begin position="1"/>
        <end position="19"/>
    </location>
</feature>
<dbReference type="InterPro" id="IPR013148">
    <property type="entry name" value="Glyco_hydro_32_N"/>
</dbReference>
<dbReference type="SMART" id="SM00640">
    <property type="entry name" value="Glyco_32"/>
    <property type="match status" value="1"/>
</dbReference>
<keyword evidence="2 4" id="KW-0378">Hydrolase</keyword>
<accession>A0A9N8L083</accession>
<dbReference type="GO" id="GO:0004564">
    <property type="term" value="F:beta-fructofuranosidase activity"/>
    <property type="evidence" value="ECO:0007669"/>
    <property type="project" value="UniProtKB-EC"/>
</dbReference>
<feature type="domain" description="Glycosyl hydrolase family 32 N-terminal" evidence="6">
    <location>
        <begin position="55"/>
        <end position="357"/>
    </location>
</feature>
<dbReference type="EMBL" id="LR824013">
    <property type="protein sequence ID" value="CAD0199079.1"/>
    <property type="molecule type" value="Genomic_DNA"/>
</dbReference>
<dbReference type="SUPFAM" id="SSF49899">
    <property type="entry name" value="Concanavalin A-like lectins/glucanases"/>
    <property type="match status" value="1"/>
</dbReference>
<protein>
    <recommendedName>
        <fullName evidence="4">Sucrose-6-phosphate hydrolase</fullName>
        <ecNumber evidence="4">3.2.1.26</ecNumber>
    </recommendedName>
</protein>
<feature type="domain" description="Glycosyl hydrolase family 32 C-terminal" evidence="7">
    <location>
        <begin position="375"/>
        <end position="483"/>
    </location>
</feature>
<keyword evidence="5" id="KW-0732">Signal</keyword>
<dbReference type="Proteomes" id="UP001154114">
    <property type="component" value="Chromosome 10"/>
</dbReference>
<comment type="similarity">
    <text evidence="1 4">Belongs to the glycosyl hydrolase 32 family.</text>
</comment>
<dbReference type="NCBIfam" id="TIGR01322">
    <property type="entry name" value="scrB_fam"/>
    <property type="match status" value="1"/>
</dbReference>
<dbReference type="InterPro" id="IPR051214">
    <property type="entry name" value="GH32_Enzymes"/>
</dbReference>
<dbReference type="InterPro" id="IPR001362">
    <property type="entry name" value="Glyco_hydro_32"/>
</dbReference>
<organism evidence="8 9">
    <name type="scientific">Chrysodeixis includens</name>
    <name type="common">Soybean looper</name>
    <name type="synonym">Pseudoplusia includens</name>
    <dbReference type="NCBI Taxonomy" id="689277"/>
    <lineage>
        <taxon>Eukaryota</taxon>
        <taxon>Metazoa</taxon>
        <taxon>Ecdysozoa</taxon>
        <taxon>Arthropoda</taxon>
        <taxon>Hexapoda</taxon>
        <taxon>Insecta</taxon>
        <taxon>Pterygota</taxon>
        <taxon>Neoptera</taxon>
        <taxon>Endopterygota</taxon>
        <taxon>Lepidoptera</taxon>
        <taxon>Glossata</taxon>
        <taxon>Ditrysia</taxon>
        <taxon>Noctuoidea</taxon>
        <taxon>Noctuidae</taxon>
        <taxon>Plusiinae</taxon>
        <taxon>Chrysodeixis</taxon>
    </lineage>
</organism>
<dbReference type="GO" id="GO:0005737">
    <property type="term" value="C:cytoplasm"/>
    <property type="evidence" value="ECO:0007669"/>
    <property type="project" value="InterPro"/>
</dbReference>
<evidence type="ECO:0000256" key="4">
    <source>
        <dbReference type="RuleBase" id="RU362110"/>
    </source>
</evidence>
<dbReference type="SUPFAM" id="SSF75005">
    <property type="entry name" value="Arabinanase/levansucrase/invertase"/>
    <property type="match status" value="1"/>
</dbReference>
<dbReference type="PANTHER" id="PTHR43101">
    <property type="entry name" value="BETA-FRUCTOSIDASE"/>
    <property type="match status" value="1"/>
</dbReference>
<dbReference type="Pfam" id="PF08244">
    <property type="entry name" value="Glyco_hydro_32C"/>
    <property type="match status" value="1"/>
</dbReference>
<dbReference type="Pfam" id="PF00251">
    <property type="entry name" value="Glyco_hydro_32N"/>
    <property type="match status" value="1"/>
</dbReference>
<dbReference type="PROSITE" id="PS00609">
    <property type="entry name" value="GLYCOSYL_HYDROL_F32"/>
    <property type="match status" value="1"/>
</dbReference>
<dbReference type="CDD" id="cd18623">
    <property type="entry name" value="GH32_ScrB-like"/>
    <property type="match status" value="1"/>
</dbReference>
<dbReference type="OrthoDB" id="202537at2759"/>
<dbReference type="InterPro" id="IPR013189">
    <property type="entry name" value="Glyco_hydro_32_C"/>
</dbReference>
<evidence type="ECO:0000256" key="5">
    <source>
        <dbReference type="SAM" id="SignalP"/>
    </source>
</evidence>
<comment type="catalytic activity">
    <reaction evidence="4">
        <text>Hydrolysis of terminal non-reducing beta-D-fructofuranoside residues in beta-D-fructofuranosides.</text>
        <dbReference type="EC" id="3.2.1.26"/>
    </reaction>
</comment>